<evidence type="ECO:0000313" key="12">
    <source>
        <dbReference type="Proteomes" id="UP000646827"/>
    </source>
</evidence>
<dbReference type="InterPro" id="IPR036187">
    <property type="entry name" value="DNA_mismatch_repair_MutS_sf"/>
</dbReference>
<name>A0A8H7SGB5_9FUNG</name>
<comment type="similarity">
    <text evidence="1">Belongs to the DNA mismatch repair MutS family.</text>
</comment>
<evidence type="ECO:0000256" key="7">
    <source>
        <dbReference type="ARBA" id="ARBA00073774"/>
    </source>
</evidence>
<dbReference type="InterPro" id="IPR045076">
    <property type="entry name" value="MutS"/>
</dbReference>
<feature type="domain" description="DNA mismatch repair protein MutS core" evidence="9">
    <location>
        <begin position="441"/>
        <end position="772"/>
    </location>
</feature>
<dbReference type="AlphaFoldDB" id="A0A8H7SGB5"/>
<protein>
    <recommendedName>
        <fullName evidence="2 7">DNA mismatch repair protein MSH3</fullName>
    </recommendedName>
    <alternativeName>
        <fullName evidence="2 7">DNA mismatch repair protein MSH3</fullName>
    </alternativeName>
</protein>
<dbReference type="SUPFAM" id="SSF53150">
    <property type="entry name" value="DNA repair protein MutS, domain II"/>
    <property type="match status" value="1"/>
</dbReference>
<dbReference type="InterPro" id="IPR027417">
    <property type="entry name" value="P-loop_NTPase"/>
</dbReference>
<reference evidence="11 12" key="1">
    <citation type="submission" date="2020-12" db="EMBL/GenBank/DDBJ databases">
        <title>Metabolic potential, ecology and presence of endohyphal bacteria is reflected in genomic diversity of Mucoromycotina.</title>
        <authorList>
            <person name="Muszewska A."/>
            <person name="Okrasinska A."/>
            <person name="Steczkiewicz K."/>
            <person name="Drgas O."/>
            <person name="Orlowska M."/>
            <person name="Perlinska-Lenart U."/>
            <person name="Aleksandrzak-Piekarczyk T."/>
            <person name="Szatraj K."/>
            <person name="Zielenkiewicz U."/>
            <person name="Pilsyk S."/>
            <person name="Malc E."/>
            <person name="Mieczkowski P."/>
            <person name="Kruszewska J.S."/>
            <person name="Biernat P."/>
            <person name="Pawlowska J."/>
        </authorList>
    </citation>
    <scope>NUCLEOTIDE SEQUENCE [LARGE SCALE GENOMIC DNA]</scope>
    <source>
        <strain evidence="11 12">CBS 142.35</strain>
    </source>
</reference>
<proteinExistence type="inferred from homology"/>
<dbReference type="InterPro" id="IPR007861">
    <property type="entry name" value="DNA_mismatch_repair_MutS_clamp"/>
</dbReference>
<organism evidence="11 12">
    <name type="scientific">Circinella minor</name>
    <dbReference type="NCBI Taxonomy" id="1195481"/>
    <lineage>
        <taxon>Eukaryota</taxon>
        <taxon>Fungi</taxon>
        <taxon>Fungi incertae sedis</taxon>
        <taxon>Mucoromycota</taxon>
        <taxon>Mucoromycotina</taxon>
        <taxon>Mucoromycetes</taxon>
        <taxon>Mucorales</taxon>
        <taxon>Lichtheimiaceae</taxon>
        <taxon>Circinella</taxon>
    </lineage>
</organism>
<dbReference type="Gene3D" id="1.10.1420.10">
    <property type="match status" value="2"/>
</dbReference>
<dbReference type="SMART" id="SM00534">
    <property type="entry name" value="MUTSac"/>
    <property type="match status" value="1"/>
</dbReference>
<dbReference type="InterPro" id="IPR036678">
    <property type="entry name" value="MutS_con_dom_sf"/>
</dbReference>
<gene>
    <name evidence="11" type="ORF">INT45_002263</name>
</gene>
<dbReference type="EMBL" id="JAEPRB010000006">
    <property type="protein sequence ID" value="KAG2227578.1"/>
    <property type="molecule type" value="Genomic_DNA"/>
</dbReference>
<evidence type="ECO:0000256" key="1">
    <source>
        <dbReference type="ARBA" id="ARBA00006271"/>
    </source>
</evidence>
<dbReference type="PANTHER" id="PTHR11361:SF21">
    <property type="entry name" value="MUTS PROTEIN HOMOLOG 4"/>
    <property type="match status" value="1"/>
</dbReference>
<feature type="compositionally biased region" description="Polar residues" evidence="8">
    <location>
        <begin position="61"/>
        <end position="74"/>
    </location>
</feature>
<dbReference type="Pfam" id="PF00488">
    <property type="entry name" value="MutS_V"/>
    <property type="match status" value="1"/>
</dbReference>
<dbReference type="Pfam" id="PF05192">
    <property type="entry name" value="MutS_III"/>
    <property type="match status" value="1"/>
</dbReference>
<dbReference type="InterPro" id="IPR007696">
    <property type="entry name" value="DNA_mismatch_repair_MutS_core"/>
</dbReference>
<dbReference type="GO" id="GO:0030983">
    <property type="term" value="F:mismatched DNA binding"/>
    <property type="evidence" value="ECO:0007669"/>
    <property type="project" value="InterPro"/>
</dbReference>
<evidence type="ECO:0000256" key="5">
    <source>
        <dbReference type="ARBA" id="ARBA00023125"/>
    </source>
</evidence>
<dbReference type="InterPro" id="IPR007860">
    <property type="entry name" value="DNA_mmatch_repair_MutS_con_dom"/>
</dbReference>
<dbReference type="GO" id="GO:0006298">
    <property type="term" value="P:mismatch repair"/>
    <property type="evidence" value="ECO:0007669"/>
    <property type="project" value="InterPro"/>
</dbReference>
<comment type="caution">
    <text evidence="11">The sequence shown here is derived from an EMBL/GenBank/DDBJ whole genome shotgun (WGS) entry which is preliminary data.</text>
</comment>
<dbReference type="Gene3D" id="3.40.50.300">
    <property type="entry name" value="P-loop containing nucleotide triphosphate hydrolases"/>
    <property type="match status" value="1"/>
</dbReference>
<dbReference type="GO" id="GO:0007131">
    <property type="term" value="P:reciprocal meiotic recombination"/>
    <property type="evidence" value="ECO:0007669"/>
    <property type="project" value="TreeGrafter"/>
</dbReference>
<dbReference type="PANTHER" id="PTHR11361">
    <property type="entry name" value="DNA MISMATCH REPAIR PROTEIN MUTS FAMILY MEMBER"/>
    <property type="match status" value="1"/>
</dbReference>
<dbReference type="GO" id="GO:0005634">
    <property type="term" value="C:nucleus"/>
    <property type="evidence" value="ECO:0007669"/>
    <property type="project" value="TreeGrafter"/>
</dbReference>
<dbReference type="FunFam" id="3.40.50.300:FF:000870">
    <property type="entry name" value="MutS protein homolog 4"/>
    <property type="match status" value="1"/>
</dbReference>
<dbReference type="InterPro" id="IPR000432">
    <property type="entry name" value="DNA_mismatch_repair_MutS_C"/>
</dbReference>
<keyword evidence="3" id="KW-0547">Nucleotide-binding</keyword>
<dbReference type="Pfam" id="PF05188">
    <property type="entry name" value="MutS_II"/>
    <property type="match status" value="1"/>
</dbReference>
<keyword evidence="12" id="KW-1185">Reference proteome</keyword>
<feature type="region of interest" description="Disordered" evidence="8">
    <location>
        <begin position="1"/>
        <end position="34"/>
    </location>
</feature>
<dbReference type="Pfam" id="PF05190">
    <property type="entry name" value="MutS_IV"/>
    <property type="match status" value="1"/>
</dbReference>
<evidence type="ECO:0000313" key="11">
    <source>
        <dbReference type="EMBL" id="KAG2227578.1"/>
    </source>
</evidence>
<keyword evidence="6" id="KW-0469">Meiosis</keyword>
<evidence type="ECO:0000256" key="4">
    <source>
        <dbReference type="ARBA" id="ARBA00022840"/>
    </source>
</evidence>
<feature type="compositionally biased region" description="Polar residues" evidence="8">
    <location>
        <begin position="1"/>
        <end position="22"/>
    </location>
</feature>
<evidence type="ECO:0000256" key="2">
    <source>
        <dbReference type="ARBA" id="ARBA00022151"/>
    </source>
</evidence>
<dbReference type="CDD" id="cd03243">
    <property type="entry name" value="ABC_MutS_homologs"/>
    <property type="match status" value="1"/>
</dbReference>
<dbReference type="SUPFAM" id="SSF48334">
    <property type="entry name" value="DNA repair protein MutS, domain III"/>
    <property type="match status" value="1"/>
</dbReference>
<dbReference type="GO" id="GO:0005524">
    <property type="term" value="F:ATP binding"/>
    <property type="evidence" value="ECO:0007669"/>
    <property type="project" value="UniProtKB-KW"/>
</dbReference>
<feature type="region of interest" description="Disordered" evidence="8">
    <location>
        <begin position="48"/>
        <end position="74"/>
    </location>
</feature>
<keyword evidence="5" id="KW-0238">DNA-binding</keyword>
<keyword evidence="4" id="KW-0067">ATP-binding</keyword>
<dbReference type="Proteomes" id="UP000646827">
    <property type="component" value="Unassembled WGS sequence"/>
</dbReference>
<sequence>MPSSDHNSVLSTSSGFRSNKSIISKPYSNIKDHPYPQQQLEQCTISNKSDTHKDDSIDMASVSNPPSVLSEQTLLPPSPSIISNCFIKTERPTSSPHLMNTPLYRPCSSSLSNKMKDKKSIILSSSSSDTPLIRKRRNKQSMSLSMVKASFDSSRVLTTTTTGTKVKESHGIDQKTNTFIAQQKELEKENNHLQRRQPITLSSTLTTQLNLIPPQLSTNDQNGLLLRPHSVTATSGRAPSTIGRPLTAAGHRDHRIMVLAEGRGVASEVGVCIVHVTTGECILSQVSDSQSYTRTLNKIHLNDPHKILLSNTALETGASQLYQLIEHHFPDTSIIPIPRKYFNDAAGMKAIEDFGLMEDAATLLLGLSSKYYCLAAVAAAFQYVSEHEGTTFVNHTVKFSYQGNKEDIYVILTKLFSCFFFILDIVTAKNLEIVSNSMHRSSKDTLFGVLDHTVTPMGNRLLRTNLLQPSTNKDVIQGRLDTIQELVSRESLLFNIQHALKPVTDLDHMIAAIARMPTQEQQQQDVQHAETKINHVIRLKTMFNALKSVATSLQSCSSTLLVTICEILSDSRLNDFQMAIDETLHDDIGIQKTSLGLRHQRCYAVKSGVNGLLDVARQTYKETIEDIYEMAGEYNETSGLNTKLQFNAPKGFYLSLPTDQVDQNNTTLPEIFINVVKKKKQYIFTTLELLQKNSRLNESLAEVYLMSDKTVTNLLDVFRQDISVLYKVSEAIAMLDMLLSFGHCCSVSEYVRPEFTNTLAIENGRHPIMERIQQEPVIPNNTYMSLSSSFQLITGCNMSGKSTYIKQIALLTIMAQAGSFIPASYASFRLCDQILSRLGNDVYVQVNSSSFMSEMRETAYIIQNVTSTSLVIIDELGKGTAPYDALGLAASISEYLIKSKAYCFFTTHLHQLTQVLSIYPNVVNLQLQVNILENTNNKTCTLSYTYMVKDGSVATNQHYGLKTAQLMGFPKDIITYALQLTEKVKNLF</sequence>
<evidence type="ECO:0000256" key="3">
    <source>
        <dbReference type="ARBA" id="ARBA00022741"/>
    </source>
</evidence>
<dbReference type="OrthoDB" id="276261at2759"/>
<feature type="domain" description="DNA mismatch repair proteins mutS family" evidence="10">
    <location>
        <begin position="788"/>
        <end position="982"/>
    </location>
</feature>
<dbReference type="Gene3D" id="3.30.420.110">
    <property type="entry name" value="MutS, connector domain"/>
    <property type="match status" value="1"/>
</dbReference>
<evidence type="ECO:0000259" key="10">
    <source>
        <dbReference type="SMART" id="SM00534"/>
    </source>
</evidence>
<evidence type="ECO:0000256" key="6">
    <source>
        <dbReference type="ARBA" id="ARBA00023254"/>
    </source>
</evidence>
<evidence type="ECO:0000259" key="9">
    <source>
        <dbReference type="SMART" id="SM00533"/>
    </source>
</evidence>
<dbReference type="GO" id="GO:0140664">
    <property type="term" value="F:ATP-dependent DNA damage sensor activity"/>
    <property type="evidence" value="ECO:0007669"/>
    <property type="project" value="InterPro"/>
</dbReference>
<dbReference type="SMART" id="SM00533">
    <property type="entry name" value="MUTSd"/>
    <property type="match status" value="1"/>
</dbReference>
<dbReference type="SUPFAM" id="SSF52540">
    <property type="entry name" value="P-loop containing nucleoside triphosphate hydrolases"/>
    <property type="match status" value="1"/>
</dbReference>
<accession>A0A8H7SGB5</accession>
<evidence type="ECO:0000256" key="8">
    <source>
        <dbReference type="SAM" id="MobiDB-lite"/>
    </source>
</evidence>